<dbReference type="InterPro" id="IPR046848">
    <property type="entry name" value="E_motif"/>
</dbReference>
<keyword evidence="5" id="KW-1185">Reference proteome</keyword>
<dbReference type="NCBIfam" id="TIGR00756">
    <property type="entry name" value="PPR"/>
    <property type="match status" value="3"/>
</dbReference>
<evidence type="ECO:0000313" key="6">
    <source>
        <dbReference type="Proteomes" id="UP000639772"/>
    </source>
</evidence>
<reference evidence="5 6" key="1">
    <citation type="journal article" date="2020" name="Nat. Food">
        <title>A phased Vanilla planifolia genome enables genetic improvement of flavour and production.</title>
        <authorList>
            <person name="Hasing T."/>
            <person name="Tang H."/>
            <person name="Brym M."/>
            <person name="Khazi F."/>
            <person name="Huang T."/>
            <person name="Chambers A.H."/>
        </authorList>
    </citation>
    <scope>NUCLEOTIDE SEQUENCE [LARGE SCALE GENOMIC DNA]</scope>
    <source>
        <tissue evidence="3">Leaf</tissue>
    </source>
</reference>
<dbReference type="PROSITE" id="PS51375">
    <property type="entry name" value="PPR"/>
    <property type="match status" value="4"/>
</dbReference>
<dbReference type="OrthoDB" id="726582at2759"/>
<protein>
    <recommendedName>
        <fullName evidence="7">Pentatricopeptide repeat-containing protein</fullName>
    </recommendedName>
</protein>
<dbReference type="Pfam" id="PF13041">
    <property type="entry name" value="PPR_2"/>
    <property type="match status" value="2"/>
</dbReference>
<dbReference type="InterPro" id="IPR002885">
    <property type="entry name" value="PPR_rpt"/>
</dbReference>
<dbReference type="EMBL" id="JADCNM010000014">
    <property type="protein sequence ID" value="KAG0454238.1"/>
    <property type="molecule type" value="Genomic_DNA"/>
</dbReference>
<dbReference type="Gene3D" id="1.25.40.10">
    <property type="entry name" value="Tetratricopeptide repeat domain"/>
    <property type="match status" value="3"/>
</dbReference>
<dbReference type="Proteomes" id="UP000636800">
    <property type="component" value="Unassembled WGS sequence"/>
</dbReference>
<evidence type="ECO:0000313" key="4">
    <source>
        <dbReference type="EMBL" id="KAG0454238.1"/>
    </source>
</evidence>
<name>A0A835U9Q6_VANPL</name>
<gene>
    <name evidence="4" type="ORF">HPP92_025542</name>
    <name evidence="3" type="ORF">HPP92_025839</name>
</gene>
<comment type="caution">
    <text evidence="3">The sequence shown here is derived from an EMBL/GenBank/DDBJ whole genome shotgun (WGS) entry which is preliminary data.</text>
</comment>
<evidence type="ECO:0008006" key="7">
    <source>
        <dbReference type="Google" id="ProtNLM"/>
    </source>
</evidence>
<evidence type="ECO:0000313" key="3">
    <source>
        <dbReference type="EMBL" id="KAG0453175.1"/>
    </source>
</evidence>
<accession>A0A835U9Q6</accession>
<dbReference type="GO" id="GO:0003723">
    <property type="term" value="F:RNA binding"/>
    <property type="evidence" value="ECO:0007669"/>
    <property type="project" value="InterPro"/>
</dbReference>
<evidence type="ECO:0000256" key="2">
    <source>
        <dbReference type="PROSITE-ProRule" id="PRU00708"/>
    </source>
</evidence>
<dbReference type="FunFam" id="1.25.40.10:FF:000277">
    <property type="entry name" value="Pentatricopeptide repeat-containing protein, mitochondrial"/>
    <property type="match status" value="1"/>
</dbReference>
<dbReference type="GO" id="GO:0005737">
    <property type="term" value="C:cytoplasm"/>
    <property type="evidence" value="ECO:0007669"/>
    <property type="project" value="UniProtKB-ARBA"/>
</dbReference>
<dbReference type="PANTHER" id="PTHR47926:SF497">
    <property type="entry name" value="TETRATRICOPEPTIDE-LIKE HELICAL DOMAIN SUPERFAMILY"/>
    <property type="match status" value="1"/>
</dbReference>
<proteinExistence type="predicted"/>
<dbReference type="Pfam" id="PF01535">
    <property type="entry name" value="PPR"/>
    <property type="match status" value="4"/>
</dbReference>
<feature type="repeat" description="PPR" evidence="2">
    <location>
        <begin position="299"/>
        <end position="333"/>
    </location>
</feature>
<feature type="repeat" description="PPR" evidence="2">
    <location>
        <begin position="198"/>
        <end position="232"/>
    </location>
</feature>
<evidence type="ECO:0000313" key="5">
    <source>
        <dbReference type="Proteomes" id="UP000636800"/>
    </source>
</evidence>
<dbReference type="SUPFAM" id="SSF48452">
    <property type="entry name" value="TPR-like"/>
    <property type="match status" value="1"/>
</dbReference>
<dbReference type="InterPro" id="IPR011990">
    <property type="entry name" value="TPR-like_helical_dom_sf"/>
</dbReference>
<feature type="repeat" description="PPR" evidence="2">
    <location>
        <begin position="167"/>
        <end position="197"/>
    </location>
</feature>
<dbReference type="InterPro" id="IPR046960">
    <property type="entry name" value="PPR_At4g14850-like_plant"/>
</dbReference>
<dbReference type="Proteomes" id="UP000639772">
    <property type="component" value="Unassembled WGS sequence"/>
</dbReference>
<dbReference type="FunFam" id="1.25.40.10:FF:000348">
    <property type="entry name" value="Pentatricopeptide repeat-containing protein chloroplastic"/>
    <property type="match status" value="1"/>
</dbReference>
<keyword evidence="1" id="KW-0677">Repeat</keyword>
<dbReference type="Pfam" id="PF20431">
    <property type="entry name" value="E_motif"/>
    <property type="match status" value="1"/>
</dbReference>
<evidence type="ECO:0000256" key="1">
    <source>
        <dbReference type="ARBA" id="ARBA00022737"/>
    </source>
</evidence>
<sequence>MKRWKCGRLVKKCGDVKQLKQLHAQALLLGVYPRNQLLSCQILNGYADMGHTSDAYRVFDQIPKPDIVSITSLISLHLQCDRPGRAISVFRDVVASGLRPDGFVVVGALSASGRLEQLSLGESIHGLICRRGLDSETVVGNALIDMYSKRGGIRSADAVFRGMVARDAVSWSSMLNGCLKCHGLATARKLFDEMPTRDTVSWTVMITGHVQEKQPVTALQLFRQMNFEGSKPSLITIVGVLSACADVGALDAGRAAHGFAAKLDAIIDVTLSNALIDMYSKSGNLETAENIFNSMAYKDTYTWTSMISGFAVHGNAMQAVELFSKMLDSGINPNKITFLAVLIACSHGGLVAEGRKVFDKMRREYNVNPQIEHYGCMVDLLGRAGLLREAEMLIQDMGMSADCAMWRSLLSASLVHGNIELAELAGKKIIEQEPDDDGAYVLLLNLYASSKRWTDALQMRIAMRGKKLLKKPGYSWIEVDGDVHEFLVNDKMHACEKEIYLVLEEISMHYRTDGIVL</sequence>
<organism evidence="3 5">
    <name type="scientific">Vanilla planifolia</name>
    <name type="common">Vanilla</name>
    <dbReference type="NCBI Taxonomy" id="51239"/>
    <lineage>
        <taxon>Eukaryota</taxon>
        <taxon>Viridiplantae</taxon>
        <taxon>Streptophyta</taxon>
        <taxon>Embryophyta</taxon>
        <taxon>Tracheophyta</taxon>
        <taxon>Spermatophyta</taxon>
        <taxon>Magnoliopsida</taxon>
        <taxon>Liliopsida</taxon>
        <taxon>Asparagales</taxon>
        <taxon>Orchidaceae</taxon>
        <taxon>Vanilloideae</taxon>
        <taxon>Vanilleae</taxon>
        <taxon>Vanilla</taxon>
    </lineage>
</organism>
<feature type="repeat" description="PPR" evidence="2">
    <location>
        <begin position="66"/>
        <end position="100"/>
    </location>
</feature>
<dbReference type="AlphaFoldDB" id="A0A835U9Q6"/>
<dbReference type="PANTHER" id="PTHR47926">
    <property type="entry name" value="PENTATRICOPEPTIDE REPEAT-CONTAINING PROTEIN"/>
    <property type="match status" value="1"/>
</dbReference>
<dbReference type="EMBL" id="JADCNL010000014">
    <property type="protein sequence ID" value="KAG0453175.1"/>
    <property type="molecule type" value="Genomic_DNA"/>
</dbReference>
<dbReference type="GO" id="GO:0016556">
    <property type="term" value="P:mRNA modification"/>
    <property type="evidence" value="ECO:0007669"/>
    <property type="project" value="UniProtKB-ARBA"/>
</dbReference>